<organism evidence="3 4">
    <name type="scientific">Dictyocaulus viviparus</name>
    <name type="common">Bovine lungworm</name>
    <dbReference type="NCBI Taxonomy" id="29172"/>
    <lineage>
        <taxon>Eukaryota</taxon>
        <taxon>Metazoa</taxon>
        <taxon>Ecdysozoa</taxon>
        <taxon>Nematoda</taxon>
        <taxon>Chromadorea</taxon>
        <taxon>Rhabditida</taxon>
        <taxon>Rhabditina</taxon>
        <taxon>Rhabditomorpha</taxon>
        <taxon>Strongyloidea</taxon>
        <taxon>Metastrongylidae</taxon>
        <taxon>Dictyocaulus</taxon>
    </lineage>
</organism>
<dbReference type="InterPro" id="IPR011993">
    <property type="entry name" value="PH-like_dom_sf"/>
</dbReference>
<reference evidence="4" key="2">
    <citation type="journal article" date="2016" name="Sci. Rep.">
        <title>Dictyocaulus viviparus genome, variome and transcriptome elucidate lungworm biology and support future intervention.</title>
        <authorList>
            <person name="McNulty S.N."/>
            <person name="Strube C."/>
            <person name="Rosa B.A."/>
            <person name="Martin J.C."/>
            <person name="Tyagi R."/>
            <person name="Choi Y.J."/>
            <person name="Wang Q."/>
            <person name="Hallsworth Pepin K."/>
            <person name="Zhang X."/>
            <person name="Ozersky P."/>
            <person name="Wilson R.K."/>
            <person name="Sternberg P.W."/>
            <person name="Gasser R.B."/>
            <person name="Mitreva M."/>
        </authorList>
    </citation>
    <scope>NUCLEOTIDE SEQUENCE [LARGE SCALE GENOMIC DNA]</scope>
    <source>
        <strain evidence="4">HannoverDv2000</strain>
    </source>
</reference>
<dbReference type="OrthoDB" id="1562946at2759"/>
<name>A0A0D8XVX0_DICVI</name>
<evidence type="ECO:0000259" key="2">
    <source>
        <dbReference type="PROSITE" id="PS50003"/>
    </source>
</evidence>
<dbReference type="InterPro" id="IPR001849">
    <property type="entry name" value="PH_domain"/>
</dbReference>
<dbReference type="SMART" id="SM00233">
    <property type="entry name" value="PH"/>
    <property type="match status" value="1"/>
</dbReference>
<dbReference type="PROSITE" id="PS50003">
    <property type="entry name" value="PH_DOMAIN"/>
    <property type="match status" value="1"/>
</dbReference>
<feature type="domain" description="PH" evidence="2">
    <location>
        <begin position="114"/>
        <end position="211"/>
    </location>
</feature>
<dbReference type="SUPFAM" id="SSF50729">
    <property type="entry name" value="PH domain-like"/>
    <property type="match status" value="1"/>
</dbReference>
<dbReference type="Gene3D" id="2.30.29.30">
    <property type="entry name" value="Pleckstrin-homology domain (PH domain)/Phosphotyrosine-binding domain (PTB)"/>
    <property type="match status" value="1"/>
</dbReference>
<dbReference type="EMBL" id="KN716256">
    <property type="protein sequence ID" value="KJH48763.1"/>
    <property type="molecule type" value="Genomic_DNA"/>
</dbReference>
<gene>
    <name evidence="3" type="ORF">DICVIV_05088</name>
</gene>
<feature type="region of interest" description="Disordered" evidence="1">
    <location>
        <begin position="315"/>
        <end position="341"/>
    </location>
</feature>
<dbReference type="STRING" id="29172.A0A0D8XVX0"/>
<sequence>MQHLYTAVIDDFNTKGYDSVAMLHFYPLSTEPRVARTLVLLSKMLQRVANCCVSSCPLTSKVRISSVPEKLAEQWLSVILERIADDVHRQAMKNFFDSVSLEVDDISSQETNRNILKEGCLIECRHGFRSSWRPLMLQKRRFVFLTNSELIWHKSHDHLVPKGSILLADIRVVFSEQNSLIIKCDDREVVFQATRSTEAADWFSAIERQRAKLKKKANSNALGDFYESDIEREMESLHVLLMEHIGTLSYWQTYLNTNEPLPENCPVIPKSLDGSMLEGEDRIAHCSALSRTIAETIEATRNLEKRHEQCIAIYSKQGPGTKDNPIDDNNHPPLRRCLHRK</sequence>
<evidence type="ECO:0000313" key="4">
    <source>
        <dbReference type="Proteomes" id="UP000053766"/>
    </source>
</evidence>
<dbReference type="Pfam" id="PF00169">
    <property type="entry name" value="PH"/>
    <property type="match status" value="1"/>
</dbReference>
<keyword evidence="4" id="KW-1185">Reference proteome</keyword>
<dbReference type="AlphaFoldDB" id="A0A0D8XVX0"/>
<reference evidence="3 4" key="1">
    <citation type="submission" date="2013-11" db="EMBL/GenBank/DDBJ databases">
        <title>Draft genome of the bovine lungworm Dictyocaulus viviparus.</title>
        <authorList>
            <person name="Mitreva M."/>
        </authorList>
    </citation>
    <scope>NUCLEOTIDE SEQUENCE [LARGE SCALE GENOMIC DNA]</scope>
    <source>
        <strain evidence="3 4">HannoverDv2000</strain>
    </source>
</reference>
<evidence type="ECO:0000256" key="1">
    <source>
        <dbReference type="SAM" id="MobiDB-lite"/>
    </source>
</evidence>
<proteinExistence type="predicted"/>
<evidence type="ECO:0000313" key="3">
    <source>
        <dbReference type="EMBL" id="KJH48763.1"/>
    </source>
</evidence>
<accession>A0A0D8XVX0</accession>
<dbReference type="Proteomes" id="UP000053766">
    <property type="component" value="Unassembled WGS sequence"/>
</dbReference>
<protein>
    <submittedName>
        <fullName evidence="3">PH domain protein</fullName>
    </submittedName>
</protein>